<comment type="similarity">
    <text evidence="4">Belongs to the fabD family.</text>
</comment>
<dbReference type="NCBIfam" id="TIGR00128">
    <property type="entry name" value="fabD"/>
    <property type="match status" value="1"/>
</dbReference>
<dbReference type="PIRSF" id="PIRSF000446">
    <property type="entry name" value="Mct"/>
    <property type="match status" value="1"/>
</dbReference>
<dbReference type="STRING" id="443254.Marpi_0048"/>
<keyword evidence="8" id="KW-1185">Reference proteome</keyword>
<dbReference type="GO" id="GO:0005829">
    <property type="term" value="C:cytosol"/>
    <property type="evidence" value="ECO:0007669"/>
    <property type="project" value="TreeGrafter"/>
</dbReference>
<evidence type="ECO:0000313" key="7">
    <source>
        <dbReference type="EMBL" id="AEX84507.1"/>
    </source>
</evidence>
<evidence type="ECO:0000256" key="2">
    <source>
        <dbReference type="ARBA" id="ARBA00023315"/>
    </source>
</evidence>
<evidence type="ECO:0000256" key="3">
    <source>
        <dbReference type="ARBA" id="ARBA00048462"/>
    </source>
</evidence>
<dbReference type="GO" id="GO:0004314">
    <property type="term" value="F:[acyl-carrier-protein] S-malonyltransferase activity"/>
    <property type="evidence" value="ECO:0007669"/>
    <property type="project" value="UniProtKB-EC"/>
</dbReference>
<dbReference type="SMART" id="SM00827">
    <property type="entry name" value="PKS_AT"/>
    <property type="match status" value="1"/>
</dbReference>
<dbReference type="Pfam" id="PF00698">
    <property type="entry name" value="Acyl_transf_1"/>
    <property type="match status" value="1"/>
</dbReference>
<protein>
    <recommendedName>
        <fullName evidence="4">Malonyl CoA-acyl carrier protein transacylase</fullName>
        <ecNumber evidence="4">2.3.1.39</ecNumber>
    </recommendedName>
</protein>
<evidence type="ECO:0000256" key="5">
    <source>
        <dbReference type="PIRSR" id="PIRSR000446-1"/>
    </source>
</evidence>
<dbReference type="OrthoDB" id="9805460at2"/>
<dbReference type="Gene3D" id="3.40.366.10">
    <property type="entry name" value="Malonyl-Coenzyme A Acyl Carrier Protein, domain 2"/>
    <property type="match status" value="1"/>
</dbReference>
<evidence type="ECO:0000259" key="6">
    <source>
        <dbReference type="SMART" id="SM00827"/>
    </source>
</evidence>
<dbReference type="HOGENOM" id="CLU_030558_0_1_0"/>
<dbReference type="FunFam" id="3.30.70.250:FF:000001">
    <property type="entry name" value="Malonyl CoA-acyl carrier protein transacylase"/>
    <property type="match status" value="1"/>
</dbReference>
<dbReference type="PANTHER" id="PTHR42681">
    <property type="entry name" value="MALONYL-COA-ACYL CARRIER PROTEIN TRANSACYLASE, MITOCHONDRIAL"/>
    <property type="match status" value="1"/>
</dbReference>
<dbReference type="RefSeq" id="WP_014295579.1">
    <property type="nucleotide sequence ID" value="NC_016751.1"/>
</dbReference>
<feature type="active site" evidence="5">
    <location>
        <position position="90"/>
    </location>
</feature>
<reference evidence="8" key="2">
    <citation type="submission" date="2012-01" db="EMBL/GenBank/DDBJ databases">
        <title>Complete sequence of chromosome of Marinitoga piezophila KA3.</title>
        <authorList>
            <person name="Lucas S."/>
            <person name="Han J."/>
            <person name="Lapidus A."/>
            <person name="Cheng J.-F."/>
            <person name="Goodwin L."/>
            <person name="Pitluck S."/>
            <person name="Peters L."/>
            <person name="Mikhailova N."/>
            <person name="Teshima H."/>
            <person name="Detter J.C."/>
            <person name="Han C."/>
            <person name="Tapia R."/>
            <person name="Land M."/>
            <person name="Hauser L."/>
            <person name="Kyrpides N."/>
            <person name="Ivanova N."/>
            <person name="Pagani I."/>
            <person name="Jebbar M."/>
            <person name="Vannier P."/>
            <person name="Oger P."/>
            <person name="Cario A."/>
            <person name="Bartlett D."/>
            <person name="Noll K.M."/>
            <person name="Woyke T."/>
        </authorList>
    </citation>
    <scope>NUCLEOTIDE SEQUENCE [LARGE SCALE GENOMIC DNA]</scope>
    <source>
        <strain evidence="8">DSM 14283 / JCM 11233 / KA3</strain>
    </source>
</reference>
<dbReference type="EC" id="2.3.1.39" evidence="4"/>
<dbReference type="InterPro" id="IPR050858">
    <property type="entry name" value="Mal-CoA-ACP_Trans/PKS_FabD"/>
</dbReference>
<dbReference type="KEGG" id="mpz:Marpi_0048"/>
<name>H2J2R3_MARPK</name>
<evidence type="ECO:0000256" key="1">
    <source>
        <dbReference type="ARBA" id="ARBA00022679"/>
    </source>
</evidence>
<organism evidence="7 8">
    <name type="scientific">Marinitoga piezophila (strain DSM 14283 / JCM 11233 / KA3)</name>
    <dbReference type="NCBI Taxonomy" id="443254"/>
    <lineage>
        <taxon>Bacteria</taxon>
        <taxon>Thermotogati</taxon>
        <taxon>Thermotogota</taxon>
        <taxon>Thermotogae</taxon>
        <taxon>Petrotogales</taxon>
        <taxon>Petrotogaceae</taxon>
        <taxon>Marinitoga</taxon>
    </lineage>
</organism>
<dbReference type="InterPro" id="IPR016036">
    <property type="entry name" value="Malonyl_transacylase_ACP-bd"/>
</dbReference>
<dbReference type="InterPro" id="IPR014043">
    <property type="entry name" value="Acyl_transferase_dom"/>
</dbReference>
<dbReference type="InterPro" id="IPR024925">
    <property type="entry name" value="Malonyl_CoA-ACP_transAc"/>
</dbReference>
<dbReference type="PANTHER" id="PTHR42681:SF1">
    <property type="entry name" value="MALONYL-COA-ACYL CARRIER PROTEIN TRANSACYLASE, MITOCHONDRIAL"/>
    <property type="match status" value="1"/>
</dbReference>
<dbReference type="InterPro" id="IPR004410">
    <property type="entry name" value="Malonyl_CoA-ACP_transAc_FabD"/>
</dbReference>
<dbReference type="eggNOG" id="COG0331">
    <property type="taxonomic scope" value="Bacteria"/>
</dbReference>
<dbReference type="AlphaFoldDB" id="H2J2R3"/>
<dbReference type="InterPro" id="IPR016035">
    <property type="entry name" value="Acyl_Trfase/lysoPLipase"/>
</dbReference>
<comment type="catalytic activity">
    <reaction evidence="3 4">
        <text>holo-[ACP] + malonyl-CoA = malonyl-[ACP] + CoA</text>
        <dbReference type="Rhea" id="RHEA:41792"/>
        <dbReference type="Rhea" id="RHEA-COMP:9623"/>
        <dbReference type="Rhea" id="RHEA-COMP:9685"/>
        <dbReference type="ChEBI" id="CHEBI:57287"/>
        <dbReference type="ChEBI" id="CHEBI:57384"/>
        <dbReference type="ChEBI" id="CHEBI:64479"/>
        <dbReference type="ChEBI" id="CHEBI:78449"/>
        <dbReference type="EC" id="2.3.1.39"/>
    </reaction>
</comment>
<dbReference type="InterPro" id="IPR001227">
    <property type="entry name" value="Ac_transferase_dom_sf"/>
</dbReference>
<proteinExistence type="inferred from homology"/>
<reference evidence="7 8" key="1">
    <citation type="journal article" date="2012" name="J. Bacteriol.">
        <title>Complete Genome Sequence of the Thermophilic, Piezophilic, Heterotrophic Bacterium Marinitoga piezophila KA3.</title>
        <authorList>
            <person name="Lucas S."/>
            <person name="Han J."/>
            <person name="Lapidus A."/>
            <person name="Cheng J.F."/>
            <person name="Goodwin L.A."/>
            <person name="Pitluck S."/>
            <person name="Peters L."/>
            <person name="Mikhailova N."/>
            <person name="Teshima H."/>
            <person name="Detter J.C."/>
            <person name="Han C."/>
            <person name="Tapia R."/>
            <person name="Land M."/>
            <person name="Hauser L."/>
            <person name="Kyrpides N.C."/>
            <person name="Ivanova N."/>
            <person name="Pagani I."/>
            <person name="Vannier P."/>
            <person name="Oger P."/>
            <person name="Bartlett D.H."/>
            <person name="Noll K.M."/>
            <person name="Woyke T."/>
            <person name="Jebbar M."/>
        </authorList>
    </citation>
    <scope>NUCLEOTIDE SEQUENCE [LARGE SCALE GENOMIC DNA]</scope>
    <source>
        <strain evidence="8">DSM 14283 / JCM 11233 / KA3</strain>
    </source>
</reference>
<evidence type="ECO:0000313" key="8">
    <source>
        <dbReference type="Proteomes" id="UP000007161"/>
    </source>
</evidence>
<dbReference type="Gene3D" id="3.30.70.250">
    <property type="entry name" value="Malonyl-CoA ACP transacylase, ACP-binding"/>
    <property type="match status" value="1"/>
</dbReference>
<dbReference type="SUPFAM" id="SSF52151">
    <property type="entry name" value="FabD/lysophospholipase-like"/>
    <property type="match status" value="1"/>
</dbReference>
<dbReference type="GO" id="GO:0006633">
    <property type="term" value="P:fatty acid biosynthetic process"/>
    <property type="evidence" value="ECO:0007669"/>
    <property type="project" value="TreeGrafter"/>
</dbReference>
<dbReference type="EMBL" id="CP003257">
    <property type="protein sequence ID" value="AEX84507.1"/>
    <property type="molecule type" value="Genomic_DNA"/>
</dbReference>
<dbReference type="SUPFAM" id="SSF55048">
    <property type="entry name" value="Probable ACP-binding domain of malonyl-CoA ACP transacylase"/>
    <property type="match status" value="1"/>
</dbReference>
<keyword evidence="1 4" id="KW-0808">Transferase</keyword>
<gene>
    <name evidence="7" type="ordered locus">Marpi_0048</name>
</gene>
<feature type="domain" description="Malonyl-CoA:ACP transacylase (MAT)" evidence="6">
    <location>
        <begin position="5"/>
        <end position="296"/>
    </location>
</feature>
<accession>H2J2R3</accession>
<feature type="active site" evidence="5">
    <location>
        <position position="196"/>
    </location>
</feature>
<sequence length="296" mass="32737">MIAFVFPGQGSQTLGMGKEILEKYPEYEKYLDIASESISVDLKGIIFGDDEQLLTLTENTQPSLLTISYIMYLYAIEKLNIVPDVVAGHSLGEWTALAGAGVLSFEDAVKLVRLRGKYMSEACPPGVGGMGAIIGLDIEKINEVLKEFENINVANHNSPEQIVISGDKKEVQKALEVMKEKGAKKVVELNVSGPFHSKLVAPAQEKMADELAKIEFKTPKYKVIQNYSAEVEEDPEKIKENLIKQITGTVRWVESIKKMKEIGVEKVYEVGPGKVLTGLVKRIDKTLQPQSILKVK</sequence>
<dbReference type="Proteomes" id="UP000007161">
    <property type="component" value="Chromosome"/>
</dbReference>
<evidence type="ECO:0000256" key="4">
    <source>
        <dbReference type="PIRNR" id="PIRNR000446"/>
    </source>
</evidence>
<keyword evidence="2 4" id="KW-0012">Acyltransferase</keyword>